<dbReference type="HAMAP" id="MF_00909">
    <property type="entry name" value="FtsZ"/>
    <property type="match status" value="1"/>
</dbReference>
<organism evidence="6 7">
    <name type="scientific">Sphagnum jensenii</name>
    <dbReference type="NCBI Taxonomy" id="128206"/>
    <lineage>
        <taxon>Eukaryota</taxon>
        <taxon>Viridiplantae</taxon>
        <taxon>Streptophyta</taxon>
        <taxon>Embryophyta</taxon>
        <taxon>Bryophyta</taxon>
        <taxon>Sphagnophytina</taxon>
        <taxon>Sphagnopsida</taxon>
        <taxon>Sphagnales</taxon>
        <taxon>Sphagnaceae</taxon>
        <taxon>Sphagnum</taxon>
    </lineage>
</organism>
<dbReference type="PROSITE" id="PS00227">
    <property type="entry name" value="TUBULIN"/>
    <property type="match status" value="1"/>
</dbReference>
<dbReference type="PRINTS" id="PR00423">
    <property type="entry name" value="CELLDVISFTSZ"/>
</dbReference>
<dbReference type="PANTHER" id="PTHR30314">
    <property type="entry name" value="CELL DIVISION PROTEIN FTSZ-RELATED"/>
    <property type="match status" value="1"/>
</dbReference>
<dbReference type="InterPro" id="IPR018316">
    <property type="entry name" value="Tubulin/FtsZ_2-layer-sand-dom"/>
</dbReference>
<dbReference type="NCBIfam" id="TIGR00065">
    <property type="entry name" value="ftsZ"/>
    <property type="match status" value="1"/>
</dbReference>
<dbReference type="Pfam" id="PF00091">
    <property type="entry name" value="Tubulin"/>
    <property type="match status" value="1"/>
</dbReference>
<gene>
    <name evidence="6" type="ORF">CSSPJE1EN2_LOCUS3755</name>
</gene>
<dbReference type="EMBL" id="OZ023712">
    <property type="protein sequence ID" value="CAK9860760.1"/>
    <property type="molecule type" value="Genomic_DNA"/>
</dbReference>
<dbReference type="InterPro" id="IPR045061">
    <property type="entry name" value="FtsZ/CetZ"/>
</dbReference>
<name>A0ABP1AE85_9BRYO</name>
<reference evidence="6" key="1">
    <citation type="submission" date="2024-03" db="EMBL/GenBank/DDBJ databases">
        <authorList>
            <consortium name="ELIXIR-Norway"/>
            <consortium name="Elixir Norway"/>
        </authorList>
    </citation>
    <scope>NUCLEOTIDE SEQUENCE</scope>
</reference>
<keyword evidence="2" id="KW-0547">Nucleotide-binding</keyword>
<comment type="similarity">
    <text evidence="1">Belongs to the FtsZ family.</text>
</comment>
<dbReference type="Gene3D" id="3.30.1330.20">
    <property type="entry name" value="Tubulin/FtsZ, C-terminal domain"/>
    <property type="match status" value="1"/>
</dbReference>
<dbReference type="Gene3D" id="3.40.50.1440">
    <property type="entry name" value="Tubulin/FtsZ, GTPase domain"/>
    <property type="match status" value="1"/>
</dbReference>
<dbReference type="Pfam" id="PF12327">
    <property type="entry name" value="FtsZ_C"/>
    <property type="match status" value="1"/>
</dbReference>
<proteinExistence type="inferred from homology"/>
<dbReference type="SMART" id="SM00864">
    <property type="entry name" value="Tubulin"/>
    <property type="match status" value="1"/>
</dbReference>
<dbReference type="InterPro" id="IPR000158">
    <property type="entry name" value="Cell_div_FtsZ"/>
</dbReference>
<feature type="domain" description="Tubulin/FtsZ GTPase" evidence="4">
    <location>
        <begin position="142"/>
        <end position="334"/>
    </location>
</feature>
<evidence type="ECO:0000256" key="3">
    <source>
        <dbReference type="ARBA" id="ARBA00023134"/>
    </source>
</evidence>
<dbReference type="SUPFAM" id="SSF55307">
    <property type="entry name" value="Tubulin C-terminal domain-like"/>
    <property type="match status" value="1"/>
</dbReference>
<dbReference type="InterPro" id="IPR017975">
    <property type="entry name" value="Tubulin_CS"/>
</dbReference>
<evidence type="ECO:0000259" key="5">
    <source>
        <dbReference type="SMART" id="SM00865"/>
    </source>
</evidence>
<evidence type="ECO:0000313" key="7">
    <source>
        <dbReference type="Proteomes" id="UP001497522"/>
    </source>
</evidence>
<evidence type="ECO:0000313" key="6">
    <source>
        <dbReference type="EMBL" id="CAK9860760.1"/>
    </source>
</evidence>
<dbReference type="InterPro" id="IPR003008">
    <property type="entry name" value="Tubulin_FtsZ_GTPase"/>
</dbReference>
<dbReference type="CDD" id="cd02201">
    <property type="entry name" value="FtsZ_type1"/>
    <property type="match status" value="1"/>
</dbReference>
<dbReference type="SUPFAM" id="SSF52490">
    <property type="entry name" value="Tubulin nucleotide-binding domain-like"/>
    <property type="match status" value="1"/>
</dbReference>
<dbReference type="InterPro" id="IPR008280">
    <property type="entry name" value="Tub_FtsZ_C"/>
</dbReference>
<dbReference type="Proteomes" id="UP001497522">
    <property type="component" value="Chromosome 11"/>
</dbReference>
<dbReference type="InterPro" id="IPR036525">
    <property type="entry name" value="Tubulin/FtsZ_GTPase_sf"/>
</dbReference>
<dbReference type="SMART" id="SM00865">
    <property type="entry name" value="Tubulin_C"/>
    <property type="match status" value="1"/>
</dbReference>
<feature type="domain" description="Tubulin/FtsZ 2-layer sandwich" evidence="5">
    <location>
        <begin position="336"/>
        <end position="452"/>
    </location>
</feature>
<dbReference type="InterPro" id="IPR024757">
    <property type="entry name" value="FtsZ_C"/>
</dbReference>
<protein>
    <submittedName>
        <fullName evidence="6">Uncharacterized protein</fullName>
    </submittedName>
</protein>
<dbReference type="InterPro" id="IPR037103">
    <property type="entry name" value="Tubulin/FtsZ-like_C"/>
</dbReference>
<keyword evidence="3" id="KW-0342">GTP-binding</keyword>
<dbReference type="PANTHER" id="PTHR30314:SF27">
    <property type="entry name" value="PLASTID DIVISION PROTEIN FTSZ3-RELATED"/>
    <property type="match status" value="1"/>
</dbReference>
<evidence type="ECO:0000259" key="4">
    <source>
        <dbReference type="SMART" id="SM00864"/>
    </source>
</evidence>
<evidence type="ECO:0000256" key="1">
    <source>
        <dbReference type="ARBA" id="ARBA00009690"/>
    </source>
</evidence>
<evidence type="ECO:0000256" key="2">
    <source>
        <dbReference type="ARBA" id="ARBA00022741"/>
    </source>
</evidence>
<accession>A0ABP1AE85</accession>
<sequence>MMLLQVGSFCSIGCASWSLGSLPFAQLRYDVAASHCGGSSSSSSTVGGLKLWNNTNAFKNGGSFLCSQLAAGGWRKMREDRKQFASSRYEEDGHVLPSEEADLFTLSMATNTFASNLHHEVIKLEDEVAMRREERSLSGSALIKVVGVGGGGCNAVNEMIRSGLLNVEFWAINTDIQALGRSLAPHKLQIGRETTQGRGTGGKTMVGEESATESLAELSMALEGADLVFIAAGMGGGTGSGAGPVIARLAKAMGALTIGIVTEPFAFEGLRRAHEAKQAVEVMRHAADTVVVVPNDRLLETVEEETSMLDAFQLADDVLRQGVQGISDIITVPGLVNVDFADVKAIMSNAGSAMLGIGVGFGKNRAEDVARSAIMSPLLRSVSRPMGIVYNVTGGSDLTLHEVTVAAEIVYSMADPNANVIFGAVIDEGYQGMVRMTVIATGFQDPGVVDQKDIRTVDDDIFYWKQNPNRSKLTPVPEILRRRDSRRTSVIRSLR</sequence>
<keyword evidence="7" id="KW-1185">Reference proteome</keyword>